<evidence type="ECO:0000313" key="1">
    <source>
        <dbReference type="EMBL" id="ABC76481.1"/>
    </source>
</evidence>
<name>Q2LQW7_SYNAS</name>
<gene>
    <name evidence="1" type="ORF">SYN_02243</name>
</gene>
<proteinExistence type="predicted"/>
<dbReference type="KEGG" id="sat:SYN_02243"/>
<protein>
    <submittedName>
        <fullName evidence="1">Hypothetical cytosolic protein</fullName>
    </submittedName>
</protein>
<reference evidence="1 2" key="1">
    <citation type="journal article" date="2007" name="Proc. Natl. Acad. Sci. U.S.A.">
        <title>The genome of Syntrophus aciditrophicus: life at the thermodynamic limit of microbial growth.</title>
        <authorList>
            <person name="McInerney M.J."/>
            <person name="Rohlin L."/>
            <person name="Mouttaki H."/>
            <person name="Kim U."/>
            <person name="Krupp R.S."/>
            <person name="Rios-Hernandez L."/>
            <person name="Sieber J."/>
            <person name="Struchtemeyer C.G."/>
            <person name="Bhattacharyya A."/>
            <person name="Campbell J.W."/>
            <person name="Gunsalus R.P."/>
        </authorList>
    </citation>
    <scope>NUCLEOTIDE SEQUENCE [LARGE SCALE GENOMIC DNA]</scope>
    <source>
        <strain evidence="1 2">SB</strain>
    </source>
</reference>
<sequence>MRPYFLLSIPIRYILDRIDLIYEGIATFLVSIYSAHLLYLDRIDLIYEGIATPHSSSKITSPSHRRQN</sequence>
<dbReference type="HOGENOM" id="CLU_2792496_0_0_7"/>
<dbReference type="Proteomes" id="UP000001933">
    <property type="component" value="Chromosome"/>
</dbReference>
<dbReference type="InParanoid" id="Q2LQW7"/>
<keyword evidence="2" id="KW-1185">Reference proteome</keyword>
<organism evidence="1 2">
    <name type="scientific">Syntrophus aciditrophicus (strain SB)</name>
    <dbReference type="NCBI Taxonomy" id="56780"/>
    <lineage>
        <taxon>Bacteria</taxon>
        <taxon>Pseudomonadati</taxon>
        <taxon>Thermodesulfobacteriota</taxon>
        <taxon>Syntrophia</taxon>
        <taxon>Syntrophales</taxon>
        <taxon>Syntrophaceae</taxon>
        <taxon>Syntrophus</taxon>
    </lineage>
</organism>
<dbReference type="AlphaFoldDB" id="Q2LQW7"/>
<accession>Q2LQW7</accession>
<dbReference type="EMBL" id="CP000252">
    <property type="protein sequence ID" value="ABC76481.1"/>
    <property type="molecule type" value="Genomic_DNA"/>
</dbReference>
<evidence type="ECO:0000313" key="2">
    <source>
        <dbReference type="Proteomes" id="UP000001933"/>
    </source>
</evidence>